<dbReference type="Pfam" id="PF14194">
    <property type="entry name" value="Cys_rich_VLP"/>
    <property type="match status" value="1"/>
</dbReference>
<evidence type="ECO:0000259" key="1">
    <source>
        <dbReference type="Pfam" id="PF14194"/>
    </source>
</evidence>
<feature type="domain" description="Cysteine-rich VLP" evidence="1">
    <location>
        <begin position="41"/>
        <end position="92"/>
    </location>
</feature>
<dbReference type="EMBL" id="CP003179">
    <property type="protein sequence ID" value="AEW04287.1"/>
    <property type="molecule type" value="Genomic_DNA"/>
</dbReference>
<gene>
    <name evidence="2" type="ordered locus">Sulac_0783</name>
</gene>
<proteinExistence type="predicted"/>
<reference evidence="3" key="1">
    <citation type="submission" date="2011-12" db="EMBL/GenBank/DDBJ databases">
        <title>The complete genome of chromosome of Sulfobacillus acidophilus DSM 10332.</title>
        <authorList>
            <person name="Lucas S."/>
            <person name="Han J."/>
            <person name="Lapidus A."/>
            <person name="Bruce D."/>
            <person name="Goodwin L."/>
            <person name="Pitluck S."/>
            <person name="Peters L."/>
            <person name="Kyrpides N."/>
            <person name="Mavromatis K."/>
            <person name="Ivanova N."/>
            <person name="Mikhailova N."/>
            <person name="Chertkov O."/>
            <person name="Saunders E."/>
            <person name="Detter J.C."/>
            <person name="Tapia R."/>
            <person name="Han C."/>
            <person name="Land M."/>
            <person name="Hauser L."/>
            <person name="Markowitz V."/>
            <person name="Cheng J.-F."/>
            <person name="Hugenholtz P."/>
            <person name="Woyke T."/>
            <person name="Wu D."/>
            <person name="Pukall R."/>
            <person name="Gehrich-Schroeter G."/>
            <person name="Schneider S."/>
            <person name="Klenk H.-P."/>
            <person name="Eisen J.A."/>
        </authorList>
    </citation>
    <scope>NUCLEOTIDE SEQUENCE [LARGE SCALE GENOMIC DNA]</scope>
    <source>
        <strain evidence="3">ATCC 700253 / DSM 10332 / NAL</strain>
    </source>
</reference>
<evidence type="ECO:0000313" key="2">
    <source>
        <dbReference type="EMBL" id="AEW04287.1"/>
    </source>
</evidence>
<dbReference type="HOGENOM" id="CLU_1467480_0_0_9"/>
<evidence type="ECO:0000313" key="3">
    <source>
        <dbReference type="Proteomes" id="UP000005439"/>
    </source>
</evidence>
<name>G8U154_SULAD</name>
<organism evidence="2 3">
    <name type="scientific">Sulfobacillus acidophilus (strain ATCC 700253 / DSM 10332 / NAL)</name>
    <dbReference type="NCBI Taxonomy" id="679936"/>
    <lineage>
        <taxon>Bacteria</taxon>
        <taxon>Bacillati</taxon>
        <taxon>Bacillota</taxon>
        <taxon>Clostridia</taxon>
        <taxon>Eubacteriales</taxon>
        <taxon>Clostridiales Family XVII. Incertae Sedis</taxon>
        <taxon>Sulfobacillus</taxon>
    </lineage>
</organism>
<accession>G8U154</accession>
<sequence length="184" mass="20828">MKGHLKLGNGRVSSSAILTSVSGVLGISRKVVIRITRQQLRRKIAHTVKQDCANFSMRKTCLLLDQPCPLLQPGIRNGPLTRCIYFEEAVLPHLAPLEAEYRRQLNRLTQRGGPLPTARCQSCHVPFMKTGRNQKFCPSCRDRQRKKAQAKASRAYRRRKAKNSAVAKDLCNPEMMEIDRIGTF</sequence>
<keyword evidence="3" id="KW-1185">Reference proteome</keyword>
<reference evidence="2 3" key="2">
    <citation type="journal article" date="2012" name="Stand. Genomic Sci.">
        <title>Complete genome sequence of the moderately thermophilic mineral-sulfide-oxidizing firmicute Sulfobacillus acidophilus type strain (NAL(T)).</title>
        <authorList>
            <person name="Anderson I."/>
            <person name="Chertkov O."/>
            <person name="Chen A."/>
            <person name="Saunders E."/>
            <person name="Lapidus A."/>
            <person name="Nolan M."/>
            <person name="Lucas S."/>
            <person name="Hammon N."/>
            <person name="Deshpande S."/>
            <person name="Cheng J.F."/>
            <person name="Han C."/>
            <person name="Tapia R."/>
            <person name="Goodwin L.A."/>
            <person name="Pitluck S."/>
            <person name="Liolios K."/>
            <person name="Pagani I."/>
            <person name="Ivanova N."/>
            <person name="Mikhailova N."/>
            <person name="Pati A."/>
            <person name="Palaniappan K."/>
            <person name="Land M."/>
            <person name="Pan C."/>
            <person name="Rohde M."/>
            <person name="Pukall R."/>
            <person name="Goker M."/>
            <person name="Detter J.C."/>
            <person name="Woyke T."/>
            <person name="Bristow J."/>
            <person name="Eisen J.A."/>
            <person name="Markowitz V."/>
            <person name="Hugenholtz P."/>
            <person name="Kyrpides N.C."/>
            <person name="Klenk H.P."/>
            <person name="Mavromatis K."/>
        </authorList>
    </citation>
    <scope>NUCLEOTIDE SEQUENCE [LARGE SCALE GENOMIC DNA]</scope>
    <source>
        <strain evidence="3">ATCC 700253 / DSM 10332 / NAL</strain>
    </source>
</reference>
<dbReference type="InterPro" id="IPR025973">
    <property type="entry name" value="Cys_rich_VLP_dom"/>
</dbReference>
<dbReference type="KEGG" id="sap:Sulac_0783"/>
<dbReference type="AlphaFoldDB" id="G8U154"/>
<dbReference type="Proteomes" id="UP000005439">
    <property type="component" value="Chromosome"/>
</dbReference>
<protein>
    <recommendedName>
        <fullName evidence="1">Cysteine-rich VLP domain-containing protein</fullName>
    </recommendedName>
</protein>